<evidence type="ECO:0000313" key="1">
    <source>
        <dbReference type="EMBL" id="GAA3621975.1"/>
    </source>
</evidence>
<comment type="caution">
    <text evidence="1">The sequence shown here is derived from an EMBL/GenBank/DDBJ whole genome shotgun (WGS) entry which is preliminary data.</text>
</comment>
<keyword evidence="2" id="KW-1185">Reference proteome</keyword>
<name>A0ABP7A051_9ACTN</name>
<gene>
    <name evidence="1" type="ORF">GCM10022236_25390</name>
</gene>
<accession>A0ABP7A051</accession>
<proteinExistence type="predicted"/>
<evidence type="ECO:0000313" key="2">
    <source>
        <dbReference type="Proteomes" id="UP001501490"/>
    </source>
</evidence>
<organism evidence="1 2">
    <name type="scientific">Microlunatus ginsengisoli</name>
    <dbReference type="NCBI Taxonomy" id="363863"/>
    <lineage>
        <taxon>Bacteria</taxon>
        <taxon>Bacillati</taxon>
        <taxon>Actinomycetota</taxon>
        <taxon>Actinomycetes</taxon>
        <taxon>Propionibacteriales</taxon>
        <taxon>Propionibacteriaceae</taxon>
        <taxon>Microlunatus</taxon>
    </lineage>
</organism>
<protein>
    <submittedName>
        <fullName evidence="1">Uncharacterized protein</fullName>
    </submittedName>
</protein>
<sequence>MSIYGDYSHTILHHQSERDLIVAAEHRRLAAEASGAGYATPWWRRLLHSDQRSSVRGLPARTVRPAH</sequence>
<reference evidence="2" key="1">
    <citation type="journal article" date="2019" name="Int. J. Syst. Evol. Microbiol.">
        <title>The Global Catalogue of Microorganisms (GCM) 10K type strain sequencing project: providing services to taxonomists for standard genome sequencing and annotation.</title>
        <authorList>
            <consortium name="The Broad Institute Genomics Platform"/>
            <consortium name="The Broad Institute Genome Sequencing Center for Infectious Disease"/>
            <person name="Wu L."/>
            <person name="Ma J."/>
        </authorList>
    </citation>
    <scope>NUCLEOTIDE SEQUENCE [LARGE SCALE GENOMIC DNA]</scope>
    <source>
        <strain evidence="2">JCM 16929</strain>
    </source>
</reference>
<dbReference type="Proteomes" id="UP001501490">
    <property type="component" value="Unassembled WGS sequence"/>
</dbReference>
<dbReference type="RefSeq" id="WP_344805017.1">
    <property type="nucleotide sequence ID" value="NZ_BAABAB010000017.1"/>
</dbReference>
<dbReference type="EMBL" id="BAABAB010000017">
    <property type="protein sequence ID" value="GAA3621975.1"/>
    <property type="molecule type" value="Genomic_DNA"/>
</dbReference>